<dbReference type="Proteomes" id="UP000887563">
    <property type="component" value="Unplaced"/>
</dbReference>
<dbReference type="AlphaFoldDB" id="A0A914M783"/>
<keyword evidence="1" id="KW-1185">Reference proteome</keyword>
<evidence type="ECO:0000313" key="1">
    <source>
        <dbReference type="Proteomes" id="UP000887563"/>
    </source>
</evidence>
<dbReference type="WBParaSite" id="Minc3s01257g22171">
    <property type="protein sequence ID" value="Minc3s01257g22171"/>
    <property type="gene ID" value="Minc3s01257g22171"/>
</dbReference>
<protein>
    <submittedName>
        <fullName evidence="2">Uncharacterized protein</fullName>
    </submittedName>
</protein>
<organism evidence="1 2">
    <name type="scientific">Meloidogyne incognita</name>
    <name type="common">Southern root-knot nematode worm</name>
    <name type="synonym">Oxyuris incognita</name>
    <dbReference type="NCBI Taxonomy" id="6306"/>
    <lineage>
        <taxon>Eukaryota</taxon>
        <taxon>Metazoa</taxon>
        <taxon>Ecdysozoa</taxon>
        <taxon>Nematoda</taxon>
        <taxon>Chromadorea</taxon>
        <taxon>Rhabditida</taxon>
        <taxon>Tylenchina</taxon>
        <taxon>Tylenchomorpha</taxon>
        <taxon>Tylenchoidea</taxon>
        <taxon>Meloidogynidae</taxon>
        <taxon>Meloidogyninae</taxon>
        <taxon>Meloidogyne</taxon>
        <taxon>Meloidogyne incognita group</taxon>
    </lineage>
</organism>
<sequence>MVFRFLRTYISARRNFRKKRVVPFDSARRDESNAFIRIPKKISFEPISKDAFVYSRSSSRPILAVKEESNGNINAFDTLYGRRLVLEWAKIENVEEFSEKAKMRSFEN</sequence>
<evidence type="ECO:0000313" key="2">
    <source>
        <dbReference type="WBParaSite" id="Minc3s01257g22171"/>
    </source>
</evidence>
<proteinExistence type="predicted"/>
<accession>A0A914M783</accession>
<reference evidence="2" key="1">
    <citation type="submission" date="2022-11" db="UniProtKB">
        <authorList>
            <consortium name="WormBaseParasite"/>
        </authorList>
    </citation>
    <scope>IDENTIFICATION</scope>
</reference>
<name>A0A914M783_MELIC</name>